<name>A0A6J4QY66_9ACTN</name>
<organism evidence="2">
    <name type="scientific">uncultured Rubrobacteraceae bacterium</name>
    <dbReference type="NCBI Taxonomy" id="349277"/>
    <lineage>
        <taxon>Bacteria</taxon>
        <taxon>Bacillati</taxon>
        <taxon>Actinomycetota</taxon>
        <taxon>Rubrobacteria</taxon>
        <taxon>Rubrobacterales</taxon>
        <taxon>Rubrobacteraceae</taxon>
        <taxon>environmental samples</taxon>
    </lineage>
</organism>
<dbReference type="InterPro" id="IPR013096">
    <property type="entry name" value="Cupin_2"/>
</dbReference>
<dbReference type="PANTHER" id="PTHR43698:SF1">
    <property type="entry name" value="BLL4564 PROTEIN"/>
    <property type="match status" value="1"/>
</dbReference>
<dbReference type="Pfam" id="PF07883">
    <property type="entry name" value="Cupin_2"/>
    <property type="match status" value="1"/>
</dbReference>
<accession>A0A6J4QY66</accession>
<reference evidence="2" key="1">
    <citation type="submission" date="2020-02" db="EMBL/GenBank/DDBJ databases">
        <authorList>
            <person name="Meier V. D."/>
        </authorList>
    </citation>
    <scope>NUCLEOTIDE SEQUENCE</scope>
    <source>
        <strain evidence="2">AVDCRST_MAG28</strain>
    </source>
</reference>
<dbReference type="PANTHER" id="PTHR43698">
    <property type="entry name" value="RIBD C-TERMINAL DOMAIN CONTAINING PROTEIN"/>
    <property type="match status" value="1"/>
</dbReference>
<sequence length="132" mass="14666">MKLISTRNMQTRRGPEEWFTGIVWMDAAPADQSPDAGVFRVLFEPKARTNWHTHPEGQILYIVTGEGRAQQEGEPVVEIGPGDVVYFAPGEKHWHGAGPDTFMVHMAINPANTTSGGTDWMEPVTDEEYAGR</sequence>
<protein>
    <submittedName>
        <fullName evidence="2">Transcriptional regulator</fullName>
    </submittedName>
</protein>
<feature type="domain" description="Cupin type-2" evidence="1">
    <location>
        <begin position="40"/>
        <end position="97"/>
    </location>
</feature>
<proteinExistence type="predicted"/>
<dbReference type="CDD" id="cd02233">
    <property type="entry name" value="cupin_HNL-like"/>
    <property type="match status" value="1"/>
</dbReference>
<evidence type="ECO:0000259" key="1">
    <source>
        <dbReference type="Pfam" id="PF07883"/>
    </source>
</evidence>
<dbReference type="Gene3D" id="2.60.120.10">
    <property type="entry name" value="Jelly Rolls"/>
    <property type="match status" value="1"/>
</dbReference>
<gene>
    <name evidence="2" type="ORF">AVDCRST_MAG28-2938</name>
</gene>
<dbReference type="InterPro" id="IPR011051">
    <property type="entry name" value="RmlC_Cupin_sf"/>
</dbReference>
<dbReference type="InterPro" id="IPR047263">
    <property type="entry name" value="HNL-like_cupin"/>
</dbReference>
<dbReference type="AlphaFoldDB" id="A0A6J4QY66"/>
<dbReference type="InterPro" id="IPR014710">
    <property type="entry name" value="RmlC-like_jellyroll"/>
</dbReference>
<dbReference type="SUPFAM" id="SSF51182">
    <property type="entry name" value="RmlC-like cupins"/>
    <property type="match status" value="1"/>
</dbReference>
<evidence type="ECO:0000313" key="2">
    <source>
        <dbReference type="EMBL" id="CAA9458753.1"/>
    </source>
</evidence>
<dbReference type="EMBL" id="CADCVE010000065">
    <property type="protein sequence ID" value="CAA9458753.1"/>
    <property type="molecule type" value="Genomic_DNA"/>
</dbReference>